<evidence type="ECO:0000256" key="2">
    <source>
        <dbReference type="ARBA" id="ARBA00022448"/>
    </source>
</evidence>
<evidence type="ECO:0000256" key="3">
    <source>
        <dbReference type="ARBA" id="ARBA00022475"/>
    </source>
</evidence>
<dbReference type="Gene3D" id="1.10.3720.10">
    <property type="entry name" value="MetI-like"/>
    <property type="match status" value="1"/>
</dbReference>
<dbReference type="eggNOG" id="COG0395">
    <property type="taxonomic scope" value="Bacteria"/>
</dbReference>
<organism evidence="10 11">
    <name type="scientific">Actinomadura madurae</name>
    <dbReference type="NCBI Taxonomy" id="1993"/>
    <lineage>
        <taxon>Bacteria</taxon>
        <taxon>Bacillati</taxon>
        <taxon>Actinomycetota</taxon>
        <taxon>Actinomycetes</taxon>
        <taxon>Streptosporangiales</taxon>
        <taxon>Thermomonosporaceae</taxon>
        <taxon>Actinomadura</taxon>
    </lineage>
</organism>
<keyword evidence="5 7" id="KW-1133">Transmembrane helix</keyword>
<name>A0A1I5R783_9ACTN</name>
<evidence type="ECO:0000259" key="9">
    <source>
        <dbReference type="PROSITE" id="PS50928"/>
    </source>
</evidence>
<accession>A0A1I5R783</accession>
<dbReference type="Proteomes" id="UP000183413">
    <property type="component" value="Unassembled WGS sequence"/>
</dbReference>
<dbReference type="InterPro" id="IPR000515">
    <property type="entry name" value="MetI-like"/>
</dbReference>
<keyword evidence="3" id="KW-1003">Cell membrane</keyword>
<dbReference type="PANTHER" id="PTHR32243:SF18">
    <property type="entry name" value="INNER MEMBRANE ABC TRANSPORTER PERMEASE PROTEIN YCJP"/>
    <property type="match status" value="1"/>
</dbReference>
<keyword evidence="4 7" id="KW-0812">Transmembrane</keyword>
<feature type="transmembrane region" description="Helical" evidence="7">
    <location>
        <begin position="194"/>
        <end position="217"/>
    </location>
</feature>
<dbReference type="AlphaFoldDB" id="A0A1I5R783"/>
<dbReference type="CDD" id="cd06261">
    <property type="entry name" value="TM_PBP2"/>
    <property type="match status" value="1"/>
</dbReference>
<sequence length="333" mass="36488">MTERSERSERSEGIRRRSPGGVGGRPPQGDRITERSETAATTTARETAALRRKYARRHAAARAGVYTAAFLAALVCALPFLWSVVSAFKMNQDLYNPESNPFYFNEPATPDHVTFLFSDTPFLTFVVNTLIVGAAVVAITLLLALPAAYSLARLDRPWGTPMGIAIFMVYLVPPSLLFLSLTRVVVALHLEDTLWSMIVVYPTITVPVSVWLLIGFLKAVPKDVEEQAMVDGYSRLGAFLRTVLPLVFPGIVAVVVFSFTLTSSEFVYALAFVSASPEMVVSTGVPTQLVRGDVFFWQSLQASTVITAVPIAFLFNLFLDRFVTGFTMGAVKT</sequence>
<evidence type="ECO:0000256" key="8">
    <source>
        <dbReference type="SAM" id="MobiDB-lite"/>
    </source>
</evidence>
<keyword evidence="6 7" id="KW-0472">Membrane</keyword>
<gene>
    <name evidence="10" type="ORF">SAMN04489713_1155</name>
</gene>
<proteinExistence type="inferred from homology"/>
<dbReference type="InParanoid" id="A0A1I5R783"/>
<keyword evidence="2 7" id="KW-0813">Transport</keyword>
<evidence type="ECO:0000313" key="11">
    <source>
        <dbReference type="Proteomes" id="UP000183413"/>
    </source>
</evidence>
<reference evidence="10 11" key="1">
    <citation type="submission" date="2016-10" db="EMBL/GenBank/DDBJ databases">
        <authorList>
            <person name="de Groot N.N."/>
        </authorList>
    </citation>
    <scope>NUCLEOTIDE SEQUENCE [LARGE SCALE GENOMIC DNA]</scope>
    <source>
        <strain evidence="10 11">DSM 43067</strain>
    </source>
</reference>
<feature type="transmembrane region" description="Helical" evidence="7">
    <location>
        <begin position="238"/>
        <end position="261"/>
    </location>
</feature>
<evidence type="ECO:0000256" key="1">
    <source>
        <dbReference type="ARBA" id="ARBA00004651"/>
    </source>
</evidence>
<evidence type="ECO:0000256" key="7">
    <source>
        <dbReference type="RuleBase" id="RU363032"/>
    </source>
</evidence>
<dbReference type="PROSITE" id="PS50928">
    <property type="entry name" value="ABC_TM1"/>
    <property type="match status" value="1"/>
</dbReference>
<dbReference type="GO" id="GO:0055085">
    <property type="term" value="P:transmembrane transport"/>
    <property type="evidence" value="ECO:0007669"/>
    <property type="project" value="InterPro"/>
</dbReference>
<dbReference type="EMBL" id="FOVH01000015">
    <property type="protein sequence ID" value="SFP54197.1"/>
    <property type="molecule type" value="Genomic_DNA"/>
</dbReference>
<feature type="compositionally biased region" description="Basic and acidic residues" evidence="8">
    <location>
        <begin position="1"/>
        <end position="15"/>
    </location>
</feature>
<dbReference type="GO" id="GO:0005886">
    <property type="term" value="C:plasma membrane"/>
    <property type="evidence" value="ECO:0007669"/>
    <property type="project" value="UniProtKB-SubCell"/>
</dbReference>
<comment type="similarity">
    <text evidence="7">Belongs to the binding-protein-dependent transport system permease family.</text>
</comment>
<keyword evidence="11" id="KW-1185">Reference proteome</keyword>
<evidence type="ECO:0000313" key="10">
    <source>
        <dbReference type="EMBL" id="SFP54197.1"/>
    </source>
</evidence>
<evidence type="ECO:0000256" key="5">
    <source>
        <dbReference type="ARBA" id="ARBA00022989"/>
    </source>
</evidence>
<feature type="transmembrane region" description="Helical" evidence="7">
    <location>
        <begin position="164"/>
        <end position="188"/>
    </location>
</feature>
<feature type="region of interest" description="Disordered" evidence="8">
    <location>
        <begin position="1"/>
        <end position="45"/>
    </location>
</feature>
<dbReference type="RefSeq" id="WP_083598291.1">
    <property type="nucleotide sequence ID" value="NZ_FOVH01000015.1"/>
</dbReference>
<feature type="domain" description="ABC transmembrane type-1" evidence="9">
    <location>
        <begin position="126"/>
        <end position="318"/>
    </location>
</feature>
<evidence type="ECO:0000256" key="6">
    <source>
        <dbReference type="ARBA" id="ARBA00023136"/>
    </source>
</evidence>
<feature type="transmembrane region" description="Helical" evidence="7">
    <location>
        <begin position="59"/>
        <end position="82"/>
    </location>
</feature>
<dbReference type="InterPro" id="IPR050901">
    <property type="entry name" value="BP-dep_ABC_trans_perm"/>
</dbReference>
<dbReference type="InterPro" id="IPR035906">
    <property type="entry name" value="MetI-like_sf"/>
</dbReference>
<feature type="transmembrane region" description="Helical" evidence="7">
    <location>
        <begin position="295"/>
        <end position="319"/>
    </location>
</feature>
<dbReference type="SUPFAM" id="SSF161098">
    <property type="entry name" value="MetI-like"/>
    <property type="match status" value="1"/>
</dbReference>
<feature type="transmembrane region" description="Helical" evidence="7">
    <location>
        <begin position="125"/>
        <end position="152"/>
    </location>
</feature>
<evidence type="ECO:0000256" key="4">
    <source>
        <dbReference type="ARBA" id="ARBA00022692"/>
    </source>
</evidence>
<dbReference type="PANTHER" id="PTHR32243">
    <property type="entry name" value="MALTOSE TRANSPORT SYSTEM PERMEASE-RELATED"/>
    <property type="match status" value="1"/>
</dbReference>
<dbReference type="STRING" id="1993.SAMN04489713_1155"/>
<protein>
    <submittedName>
        <fullName evidence="10">Carbohydrate ABC transporter membrane protein 2, CUT1 family</fullName>
    </submittedName>
</protein>
<dbReference type="Pfam" id="PF00528">
    <property type="entry name" value="BPD_transp_1"/>
    <property type="match status" value="1"/>
</dbReference>
<comment type="subcellular location">
    <subcellularLocation>
        <location evidence="1 7">Cell membrane</location>
        <topology evidence="1 7">Multi-pass membrane protein</topology>
    </subcellularLocation>
</comment>